<dbReference type="Proteomes" id="UP001652622">
    <property type="component" value="Unplaced"/>
</dbReference>
<dbReference type="InterPro" id="IPR000826">
    <property type="entry name" value="Formyl_rcpt-rel"/>
</dbReference>
<sequence length="360" mass="41201">MFHVFASKGDITIRGLALSEKMSNATQYLEFLELIEYLEKIIILHERMKIASLVISSFAFVLGVLGNGLVIFITGFRMKKTVNTVWFLNLAIADFIFIFSLIFVRAAVNFKWYISQYLCKMNNALIFLNLYASVYILTVISIDRCIFVRHPIWAQNHRKPRQASFMALGVWILALVLSSPPLYFGGTIQNPNDTNINCFKAYGNTIDTHMSMHRDVIISRFIFAFIIPFIVIFLCYGAIVLRLRSSQLFQASKPYKIITALIVTFFVCCFPFHVFSFIHLKYSSRPDMWLALSIGDPIASCLFFINSCINPILYVFMARGFKDSLKCSLFSAFENAFTEEVRQISPTNKAKSLAEVELQL</sequence>
<feature type="transmembrane region" description="Helical" evidence="13">
    <location>
        <begin position="297"/>
        <end position="316"/>
    </location>
</feature>
<keyword evidence="7" id="KW-1015">Disulfide bond</keyword>
<dbReference type="AlphaFoldDB" id="A0A6P9DHT0"/>
<evidence type="ECO:0000256" key="1">
    <source>
        <dbReference type="ARBA" id="ARBA00004651"/>
    </source>
</evidence>
<dbReference type="RefSeq" id="XP_034290840.1">
    <property type="nucleotide sequence ID" value="XM_034434949.1"/>
</dbReference>
<feature type="transmembrane region" description="Helical" evidence="13">
    <location>
        <begin position="85"/>
        <end position="104"/>
    </location>
</feature>
<dbReference type="KEGG" id="pgut:117675889"/>
<dbReference type="InterPro" id="IPR017452">
    <property type="entry name" value="GPCR_Rhodpsn_7TM"/>
</dbReference>
<feature type="transmembrane region" description="Helical" evidence="13">
    <location>
        <begin position="255"/>
        <end position="277"/>
    </location>
</feature>
<dbReference type="PANTHER" id="PTHR24225:SF0">
    <property type="entry name" value="N-FORMYL PEPTIDE RECEPTOR 2"/>
    <property type="match status" value="1"/>
</dbReference>
<keyword evidence="2" id="KW-1003">Cell membrane</keyword>
<dbReference type="PROSITE" id="PS00237">
    <property type="entry name" value="G_PROTEIN_RECEP_F1_1"/>
    <property type="match status" value="1"/>
</dbReference>
<dbReference type="Gene3D" id="1.20.1070.10">
    <property type="entry name" value="Rhodopsin 7-helix transmembrane proteins"/>
    <property type="match status" value="1"/>
</dbReference>
<accession>A0A6P9DHT0</accession>
<evidence type="ECO:0000256" key="4">
    <source>
        <dbReference type="ARBA" id="ARBA00022989"/>
    </source>
</evidence>
<evidence type="ECO:0000313" key="15">
    <source>
        <dbReference type="Proteomes" id="UP001652622"/>
    </source>
</evidence>
<gene>
    <name evidence="16" type="primary">LOC117675889</name>
</gene>
<comment type="similarity">
    <text evidence="11">Belongs to the chemokine-like receptor (CMKLR) family.</text>
</comment>
<dbReference type="GO" id="GO:0004875">
    <property type="term" value="F:complement receptor activity"/>
    <property type="evidence" value="ECO:0007669"/>
    <property type="project" value="TreeGrafter"/>
</dbReference>
<dbReference type="PROSITE" id="PS50262">
    <property type="entry name" value="G_PROTEIN_RECEP_F1_2"/>
    <property type="match status" value="1"/>
</dbReference>
<keyword evidence="3 12" id="KW-0812">Transmembrane</keyword>
<evidence type="ECO:0000259" key="14">
    <source>
        <dbReference type="PROSITE" id="PS50262"/>
    </source>
</evidence>
<comment type="similarity">
    <text evidence="12">Belongs to the G-protein coupled receptor 1 family.</text>
</comment>
<dbReference type="OMA" id="FKWYINQ"/>
<dbReference type="GO" id="GO:0004982">
    <property type="term" value="F:N-formyl peptide receptor activity"/>
    <property type="evidence" value="ECO:0007669"/>
    <property type="project" value="TreeGrafter"/>
</dbReference>
<feature type="transmembrane region" description="Helical" evidence="13">
    <location>
        <begin position="124"/>
        <end position="142"/>
    </location>
</feature>
<evidence type="ECO:0000313" key="16">
    <source>
        <dbReference type="RefSeq" id="XP_034290840.1"/>
    </source>
</evidence>
<evidence type="ECO:0000256" key="9">
    <source>
        <dbReference type="ARBA" id="ARBA00023180"/>
    </source>
</evidence>
<feature type="transmembrane region" description="Helical" evidence="13">
    <location>
        <begin position="217"/>
        <end position="243"/>
    </location>
</feature>
<evidence type="ECO:0000256" key="13">
    <source>
        <dbReference type="SAM" id="Phobius"/>
    </source>
</evidence>
<feature type="domain" description="G-protein coupled receptors family 1 profile" evidence="14">
    <location>
        <begin position="66"/>
        <end position="314"/>
    </location>
</feature>
<evidence type="ECO:0000256" key="12">
    <source>
        <dbReference type="RuleBase" id="RU000688"/>
    </source>
</evidence>
<dbReference type="FunFam" id="1.20.1070.10:FF:000034">
    <property type="entry name" value="G-protein coupled receptor 1"/>
    <property type="match status" value="1"/>
</dbReference>
<dbReference type="PRINTS" id="PR00526">
    <property type="entry name" value="FMETLEUPHER"/>
</dbReference>
<dbReference type="GO" id="GO:0006954">
    <property type="term" value="P:inflammatory response"/>
    <property type="evidence" value="ECO:0007669"/>
    <property type="project" value="TreeGrafter"/>
</dbReference>
<proteinExistence type="inferred from homology"/>
<dbReference type="OrthoDB" id="6088892at2759"/>
<dbReference type="GO" id="GO:0007204">
    <property type="term" value="P:positive regulation of cytosolic calcium ion concentration"/>
    <property type="evidence" value="ECO:0007669"/>
    <property type="project" value="TreeGrafter"/>
</dbReference>
<evidence type="ECO:0000256" key="2">
    <source>
        <dbReference type="ARBA" id="ARBA00022475"/>
    </source>
</evidence>
<name>A0A6P9DHT0_PANGU</name>
<keyword evidence="4 13" id="KW-1133">Transmembrane helix</keyword>
<organism evidence="15 16">
    <name type="scientific">Pantherophis guttatus</name>
    <name type="common">Corn snake</name>
    <name type="synonym">Elaphe guttata</name>
    <dbReference type="NCBI Taxonomy" id="94885"/>
    <lineage>
        <taxon>Eukaryota</taxon>
        <taxon>Metazoa</taxon>
        <taxon>Chordata</taxon>
        <taxon>Craniata</taxon>
        <taxon>Vertebrata</taxon>
        <taxon>Euteleostomi</taxon>
        <taxon>Lepidosauria</taxon>
        <taxon>Squamata</taxon>
        <taxon>Bifurcata</taxon>
        <taxon>Unidentata</taxon>
        <taxon>Episquamata</taxon>
        <taxon>Toxicofera</taxon>
        <taxon>Serpentes</taxon>
        <taxon>Colubroidea</taxon>
        <taxon>Colubridae</taxon>
        <taxon>Colubrinae</taxon>
        <taxon>Pantherophis</taxon>
    </lineage>
</organism>
<evidence type="ECO:0000256" key="11">
    <source>
        <dbReference type="ARBA" id="ARBA00025736"/>
    </source>
</evidence>
<evidence type="ECO:0000256" key="7">
    <source>
        <dbReference type="ARBA" id="ARBA00023157"/>
    </source>
</evidence>
<dbReference type="GO" id="GO:0005886">
    <property type="term" value="C:plasma membrane"/>
    <property type="evidence" value="ECO:0007669"/>
    <property type="project" value="UniProtKB-SubCell"/>
</dbReference>
<dbReference type="GeneID" id="117675889"/>
<dbReference type="InParanoid" id="A0A6P9DHT0"/>
<dbReference type="PRINTS" id="PR00237">
    <property type="entry name" value="GPCRRHODOPSN"/>
</dbReference>
<feature type="transmembrane region" description="Helical" evidence="13">
    <location>
        <begin position="163"/>
        <end position="184"/>
    </location>
</feature>
<protein>
    <submittedName>
        <fullName evidence="16">Chemerin-like receptor 1</fullName>
    </submittedName>
</protein>
<feature type="transmembrane region" description="Helical" evidence="13">
    <location>
        <begin position="50"/>
        <end position="73"/>
    </location>
</feature>
<reference evidence="16" key="1">
    <citation type="submission" date="2025-08" db="UniProtKB">
        <authorList>
            <consortium name="RefSeq"/>
        </authorList>
    </citation>
    <scope>IDENTIFICATION</scope>
    <source>
        <tissue evidence="16">Blood</tissue>
    </source>
</reference>
<comment type="subcellular location">
    <subcellularLocation>
        <location evidence="1">Cell membrane</location>
        <topology evidence="1">Multi-pass membrane protein</topology>
    </subcellularLocation>
</comment>
<evidence type="ECO:0000256" key="10">
    <source>
        <dbReference type="ARBA" id="ARBA00023224"/>
    </source>
</evidence>
<keyword evidence="6 13" id="KW-0472">Membrane</keyword>
<evidence type="ECO:0000256" key="8">
    <source>
        <dbReference type="ARBA" id="ARBA00023170"/>
    </source>
</evidence>
<keyword evidence="10 12" id="KW-0807">Transducer</keyword>
<keyword evidence="8 12" id="KW-0675">Receptor</keyword>
<dbReference type="InterPro" id="IPR000276">
    <property type="entry name" value="GPCR_Rhodpsn"/>
</dbReference>
<dbReference type="Pfam" id="PF00001">
    <property type="entry name" value="7tm_1"/>
    <property type="match status" value="1"/>
</dbReference>
<keyword evidence="9" id="KW-0325">Glycoprotein</keyword>
<keyword evidence="15" id="KW-1185">Reference proteome</keyword>
<dbReference type="SUPFAM" id="SSF81321">
    <property type="entry name" value="Family A G protein-coupled receptor-like"/>
    <property type="match status" value="1"/>
</dbReference>
<evidence type="ECO:0000256" key="5">
    <source>
        <dbReference type="ARBA" id="ARBA00023040"/>
    </source>
</evidence>
<dbReference type="PANTHER" id="PTHR24225">
    <property type="entry name" value="CHEMOTACTIC RECEPTOR"/>
    <property type="match status" value="1"/>
</dbReference>
<evidence type="ECO:0000256" key="3">
    <source>
        <dbReference type="ARBA" id="ARBA00022692"/>
    </source>
</evidence>
<evidence type="ECO:0000256" key="6">
    <source>
        <dbReference type="ARBA" id="ARBA00023136"/>
    </source>
</evidence>
<keyword evidence="5 12" id="KW-0297">G-protein coupled receptor</keyword>
<dbReference type="GO" id="GO:0007200">
    <property type="term" value="P:phospholipase C-activating G protein-coupled receptor signaling pathway"/>
    <property type="evidence" value="ECO:0007669"/>
    <property type="project" value="TreeGrafter"/>
</dbReference>